<evidence type="ECO:0000259" key="1">
    <source>
        <dbReference type="Pfam" id="PF01172"/>
    </source>
</evidence>
<evidence type="ECO:0000313" key="3">
    <source>
        <dbReference type="Proteomes" id="UP001521222"/>
    </source>
</evidence>
<sequence>MARGDAIQTKVHYKGKAEDFIVFVDSSEAVQEWKKDSSIPLAQVVSGFKILVTDNHGTQGILNTASKGTLENEFGTSNEDEVIKQILQKGDVQSTQVRHEIMRSDMPIHRCLPSSSIEQGLTLLQNSERQGDTNDSKGAMQAH</sequence>
<dbReference type="PANTHER" id="PTHR10927">
    <property type="entry name" value="RIBOSOME MATURATION PROTEIN SBDS"/>
    <property type="match status" value="1"/>
</dbReference>
<feature type="domain" description="Ribosome maturation protein SDO1/SBDS N-terminal" evidence="1">
    <location>
        <begin position="8"/>
        <end position="96"/>
    </location>
</feature>
<dbReference type="Gene3D" id="3.30.1250.10">
    <property type="entry name" value="Ribosome maturation protein SBDS, N-terminal domain"/>
    <property type="match status" value="1"/>
</dbReference>
<keyword evidence="3" id="KW-1185">Reference proteome</keyword>
<organism evidence="2 3">
    <name type="scientific">Nothophoma quercina</name>
    <dbReference type="NCBI Taxonomy" id="749835"/>
    <lineage>
        <taxon>Eukaryota</taxon>
        <taxon>Fungi</taxon>
        <taxon>Dikarya</taxon>
        <taxon>Ascomycota</taxon>
        <taxon>Pezizomycotina</taxon>
        <taxon>Dothideomycetes</taxon>
        <taxon>Pleosporomycetidae</taxon>
        <taxon>Pleosporales</taxon>
        <taxon>Pleosporineae</taxon>
        <taxon>Didymellaceae</taxon>
        <taxon>Nothophoma</taxon>
    </lineage>
</organism>
<accession>A0ABR3R4Q9</accession>
<reference evidence="2 3" key="1">
    <citation type="submission" date="2024-02" db="EMBL/GenBank/DDBJ databases">
        <title>De novo assembly and annotation of 12 fungi associated with fruit tree decline syndrome in Ontario, Canada.</title>
        <authorList>
            <person name="Sulman M."/>
            <person name="Ellouze W."/>
            <person name="Ilyukhin E."/>
        </authorList>
    </citation>
    <scope>NUCLEOTIDE SEQUENCE [LARGE SCALE GENOMIC DNA]</scope>
    <source>
        <strain evidence="2 3">M97-236</strain>
    </source>
</reference>
<proteinExistence type="predicted"/>
<dbReference type="EMBL" id="JAKIXB020000020">
    <property type="protein sequence ID" value="KAL1599238.1"/>
    <property type="molecule type" value="Genomic_DNA"/>
</dbReference>
<dbReference type="Proteomes" id="UP001521222">
    <property type="component" value="Unassembled WGS sequence"/>
</dbReference>
<dbReference type="InterPro" id="IPR019783">
    <property type="entry name" value="SDO1/SBDS_N"/>
</dbReference>
<name>A0ABR3R4Q9_9PLEO</name>
<protein>
    <recommendedName>
        <fullName evidence="1">Ribosome maturation protein SDO1/SBDS N-terminal domain-containing protein</fullName>
    </recommendedName>
</protein>
<dbReference type="InterPro" id="IPR036786">
    <property type="entry name" value="Ribosome_mat_SBDS_N_sf"/>
</dbReference>
<evidence type="ECO:0000313" key="2">
    <source>
        <dbReference type="EMBL" id="KAL1599238.1"/>
    </source>
</evidence>
<dbReference type="InterPro" id="IPR039100">
    <property type="entry name" value="Sdo1/SBDS-like"/>
</dbReference>
<comment type="caution">
    <text evidence="2">The sequence shown here is derived from an EMBL/GenBank/DDBJ whole genome shotgun (WGS) entry which is preliminary data.</text>
</comment>
<dbReference type="PANTHER" id="PTHR10927:SF2">
    <property type="entry name" value="RESTRICTION OF TELOMERE CAPPING PROTEIN 3"/>
    <property type="match status" value="1"/>
</dbReference>
<dbReference type="Pfam" id="PF01172">
    <property type="entry name" value="SBDS_N"/>
    <property type="match status" value="1"/>
</dbReference>
<gene>
    <name evidence="2" type="ORF">SLS59_006255</name>
</gene>
<dbReference type="SUPFAM" id="SSF89895">
    <property type="entry name" value="FYSH domain"/>
    <property type="match status" value="1"/>
</dbReference>